<dbReference type="Proteomes" id="UP001442841">
    <property type="component" value="Chromosome"/>
</dbReference>
<dbReference type="RefSeq" id="WP_425307715.1">
    <property type="nucleotide sequence ID" value="NZ_CP154795.1"/>
</dbReference>
<dbReference type="InterPro" id="IPR001647">
    <property type="entry name" value="HTH_TetR"/>
</dbReference>
<dbReference type="Gene3D" id="1.10.357.10">
    <property type="entry name" value="Tetracycline Repressor, domain 2"/>
    <property type="match status" value="1"/>
</dbReference>
<evidence type="ECO:0000313" key="6">
    <source>
        <dbReference type="EMBL" id="XAN06281.1"/>
    </source>
</evidence>
<evidence type="ECO:0000313" key="7">
    <source>
        <dbReference type="Proteomes" id="UP001442841"/>
    </source>
</evidence>
<dbReference type="PANTHER" id="PTHR30055">
    <property type="entry name" value="HTH-TYPE TRANSCRIPTIONAL REGULATOR RUTR"/>
    <property type="match status" value="1"/>
</dbReference>
<dbReference type="PROSITE" id="PS50977">
    <property type="entry name" value="HTH_TETR_2"/>
    <property type="match status" value="1"/>
</dbReference>
<feature type="domain" description="HTH tetR-type" evidence="5">
    <location>
        <begin position="11"/>
        <end position="70"/>
    </location>
</feature>
<dbReference type="EMBL" id="CP154795">
    <property type="protein sequence ID" value="XAN06281.1"/>
    <property type="molecule type" value="Genomic_DNA"/>
</dbReference>
<sequence>MPPRAPALPPDERRRAIVEATLPLLREKGLTISTAEIARAACVAEGTLFRVFETKSDIIDAVIEHVMDPAPTIETLTTIPAHEPLEARVRRVVELWHARVAEISVLMAALHAGGESGHRHPSKSHHQHADHMSRLNEAVAGVLAPDADRLRLGVNETASLLRSLAFATAHPLLSDRLVTDPATLVDLFLHGALAGESSNSVHPEEPGPC</sequence>
<dbReference type="Pfam" id="PF00440">
    <property type="entry name" value="TetR_N"/>
    <property type="match status" value="1"/>
</dbReference>
<feature type="DNA-binding region" description="H-T-H motif" evidence="4">
    <location>
        <begin position="33"/>
        <end position="52"/>
    </location>
</feature>
<keyword evidence="3" id="KW-0804">Transcription</keyword>
<evidence type="ECO:0000256" key="1">
    <source>
        <dbReference type="ARBA" id="ARBA00023015"/>
    </source>
</evidence>
<protein>
    <submittedName>
        <fullName evidence="6">TetR/AcrR family transcriptional regulator</fullName>
    </submittedName>
</protein>
<accession>A0ABZ3FJU0</accession>
<keyword evidence="2 4" id="KW-0238">DNA-binding</keyword>
<evidence type="ECO:0000259" key="5">
    <source>
        <dbReference type="PROSITE" id="PS50977"/>
    </source>
</evidence>
<evidence type="ECO:0000256" key="2">
    <source>
        <dbReference type="ARBA" id="ARBA00023125"/>
    </source>
</evidence>
<name>A0ABZ3FJU0_9ACTN</name>
<dbReference type="SUPFAM" id="SSF46689">
    <property type="entry name" value="Homeodomain-like"/>
    <property type="match status" value="1"/>
</dbReference>
<dbReference type="InterPro" id="IPR009057">
    <property type="entry name" value="Homeodomain-like_sf"/>
</dbReference>
<evidence type="ECO:0000256" key="4">
    <source>
        <dbReference type="PROSITE-ProRule" id="PRU00335"/>
    </source>
</evidence>
<dbReference type="PANTHER" id="PTHR30055:SF234">
    <property type="entry name" value="HTH-TYPE TRANSCRIPTIONAL REGULATOR BETI"/>
    <property type="match status" value="1"/>
</dbReference>
<evidence type="ECO:0000256" key="3">
    <source>
        <dbReference type="ARBA" id="ARBA00023163"/>
    </source>
</evidence>
<reference evidence="6 7" key="1">
    <citation type="submission" date="2024-04" db="EMBL/GenBank/DDBJ databases">
        <title>Isolation of an actinomycete strain from pig manure.</title>
        <authorList>
            <person name="Gong T."/>
            <person name="Yu Z."/>
            <person name="An M."/>
            <person name="Wei C."/>
            <person name="Yang W."/>
            <person name="Liu L."/>
        </authorList>
    </citation>
    <scope>NUCLEOTIDE SEQUENCE [LARGE SCALE GENOMIC DNA]</scope>
    <source>
        <strain evidence="6 7">ZF39</strain>
    </source>
</reference>
<gene>
    <name evidence="6" type="ORF">AADG42_02825</name>
</gene>
<dbReference type="InterPro" id="IPR050109">
    <property type="entry name" value="HTH-type_TetR-like_transc_reg"/>
</dbReference>
<dbReference type="PRINTS" id="PR00455">
    <property type="entry name" value="HTHTETR"/>
</dbReference>
<organism evidence="6 7">
    <name type="scientific">Ammonicoccus fulvus</name>
    <dbReference type="NCBI Taxonomy" id="3138240"/>
    <lineage>
        <taxon>Bacteria</taxon>
        <taxon>Bacillati</taxon>
        <taxon>Actinomycetota</taxon>
        <taxon>Actinomycetes</taxon>
        <taxon>Propionibacteriales</taxon>
        <taxon>Propionibacteriaceae</taxon>
        <taxon>Ammonicoccus</taxon>
    </lineage>
</organism>
<keyword evidence="1" id="KW-0805">Transcription regulation</keyword>
<keyword evidence="7" id="KW-1185">Reference proteome</keyword>
<proteinExistence type="predicted"/>